<proteinExistence type="predicted"/>
<dbReference type="STRING" id="683260.SAMN05421874_103100"/>
<name>A0A1G8WC91_9ACTN</name>
<evidence type="ECO:0000313" key="2">
    <source>
        <dbReference type="Proteomes" id="UP000198683"/>
    </source>
</evidence>
<dbReference type="AlphaFoldDB" id="A0A1G8WC91"/>
<dbReference type="Proteomes" id="UP000198683">
    <property type="component" value="Unassembled WGS sequence"/>
</dbReference>
<gene>
    <name evidence="1" type="ORF">SAMN05421874_103100</name>
</gene>
<protein>
    <submittedName>
        <fullName evidence="1">Uncharacterized protein</fullName>
    </submittedName>
</protein>
<dbReference type="EMBL" id="FNFB01000003">
    <property type="protein sequence ID" value="SDJ75786.1"/>
    <property type="molecule type" value="Genomic_DNA"/>
</dbReference>
<keyword evidence="2" id="KW-1185">Reference proteome</keyword>
<accession>A0A1G8WC91</accession>
<organism evidence="1 2">
    <name type="scientific">Nonomuraea maritima</name>
    <dbReference type="NCBI Taxonomy" id="683260"/>
    <lineage>
        <taxon>Bacteria</taxon>
        <taxon>Bacillati</taxon>
        <taxon>Actinomycetota</taxon>
        <taxon>Actinomycetes</taxon>
        <taxon>Streptosporangiales</taxon>
        <taxon>Streptosporangiaceae</taxon>
        <taxon>Nonomuraea</taxon>
    </lineage>
</organism>
<evidence type="ECO:0000313" key="1">
    <source>
        <dbReference type="EMBL" id="SDJ75786.1"/>
    </source>
</evidence>
<reference evidence="1 2" key="1">
    <citation type="submission" date="2016-10" db="EMBL/GenBank/DDBJ databases">
        <authorList>
            <person name="de Groot N.N."/>
        </authorList>
    </citation>
    <scope>NUCLEOTIDE SEQUENCE [LARGE SCALE GENOMIC DNA]</scope>
    <source>
        <strain evidence="1 2">CGMCC 4.5681</strain>
    </source>
</reference>
<sequence length="62" mass="6635">MMKIMLVDDPARLGESRFPDGRLLGWAERGPPDGVPAVLCPGAATSRAVLGTHAEPILRRLV</sequence>